<accession>A0ABZ2PLH8</accession>
<evidence type="ECO:0000256" key="8">
    <source>
        <dbReference type="ARBA" id="ARBA00035585"/>
    </source>
</evidence>
<name>A0ABZ2PLH8_9NOCA</name>
<feature type="transmembrane region" description="Helical" evidence="10">
    <location>
        <begin position="65"/>
        <end position="85"/>
    </location>
</feature>
<feature type="transmembrane region" description="Helical" evidence="10">
    <location>
        <begin position="97"/>
        <end position="117"/>
    </location>
</feature>
<gene>
    <name evidence="11" type="ORF">WDS16_25950</name>
</gene>
<keyword evidence="5 10" id="KW-0472">Membrane</keyword>
<keyword evidence="4 10" id="KW-1133">Transmembrane helix</keyword>
<protein>
    <recommendedName>
        <fullName evidence="10">Fluoride-specific ion channel</fullName>
    </recommendedName>
</protein>
<evidence type="ECO:0000256" key="1">
    <source>
        <dbReference type="ARBA" id="ARBA00004651"/>
    </source>
</evidence>
<comment type="similarity">
    <text evidence="7 10">Belongs to the fluoride channel Fluc/FEX (TC 1.A.43) family.</text>
</comment>
<keyword evidence="6" id="KW-0813">Transport</keyword>
<evidence type="ECO:0000256" key="5">
    <source>
        <dbReference type="ARBA" id="ARBA00023136"/>
    </source>
</evidence>
<evidence type="ECO:0000256" key="7">
    <source>
        <dbReference type="ARBA" id="ARBA00035120"/>
    </source>
</evidence>
<evidence type="ECO:0000256" key="9">
    <source>
        <dbReference type="ARBA" id="ARBA00049940"/>
    </source>
</evidence>
<evidence type="ECO:0000256" key="3">
    <source>
        <dbReference type="ARBA" id="ARBA00022692"/>
    </source>
</evidence>
<evidence type="ECO:0000313" key="12">
    <source>
        <dbReference type="Proteomes" id="UP001432000"/>
    </source>
</evidence>
<dbReference type="RefSeq" id="WP_338888889.1">
    <property type="nucleotide sequence ID" value="NZ_CP147846.1"/>
</dbReference>
<keyword evidence="6" id="KW-0406">Ion transport</keyword>
<evidence type="ECO:0000256" key="6">
    <source>
        <dbReference type="ARBA" id="ARBA00023303"/>
    </source>
</evidence>
<dbReference type="InterPro" id="IPR003691">
    <property type="entry name" value="FluC"/>
</dbReference>
<organism evidence="11 12">
    <name type="scientific">Rhodococcus sovatensis</name>
    <dbReference type="NCBI Taxonomy" id="1805840"/>
    <lineage>
        <taxon>Bacteria</taxon>
        <taxon>Bacillati</taxon>
        <taxon>Actinomycetota</taxon>
        <taxon>Actinomycetes</taxon>
        <taxon>Mycobacteriales</taxon>
        <taxon>Nocardiaceae</taxon>
        <taxon>Rhodococcus</taxon>
    </lineage>
</organism>
<keyword evidence="12" id="KW-1185">Reference proteome</keyword>
<keyword evidence="6" id="KW-0407">Ion channel</keyword>
<comment type="catalytic activity">
    <reaction evidence="8">
        <text>fluoride(in) = fluoride(out)</text>
        <dbReference type="Rhea" id="RHEA:76159"/>
        <dbReference type="ChEBI" id="CHEBI:17051"/>
    </reaction>
    <physiologicalReaction direction="left-to-right" evidence="8">
        <dbReference type="Rhea" id="RHEA:76160"/>
    </physiologicalReaction>
</comment>
<feature type="transmembrane region" description="Helical" evidence="10">
    <location>
        <begin position="35"/>
        <end position="58"/>
    </location>
</feature>
<evidence type="ECO:0000256" key="10">
    <source>
        <dbReference type="RuleBase" id="RU004340"/>
    </source>
</evidence>
<dbReference type="EMBL" id="CP147846">
    <property type="protein sequence ID" value="WXG68591.1"/>
    <property type="molecule type" value="Genomic_DNA"/>
</dbReference>
<keyword evidence="2 10" id="KW-1003">Cell membrane</keyword>
<evidence type="ECO:0000256" key="4">
    <source>
        <dbReference type="ARBA" id="ARBA00022989"/>
    </source>
</evidence>
<sequence>MAPTRLIESATVAVGGALGAVIRYEIWQWRDTPKWLLINTFGINVLGCLLLGSALGYLSGRPAPIPRAAVAGLACGFTTFSFYALQGITHDGAWNSVVYIVVTPVVAVAALAAGALVTRPVQRTR</sequence>
<dbReference type="Proteomes" id="UP001432000">
    <property type="component" value="Chromosome"/>
</dbReference>
<reference evidence="11 12" key="1">
    <citation type="submission" date="2024-03" db="EMBL/GenBank/DDBJ databases">
        <title>Natural products discovery in diverse microorganisms through a two-stage MS feature dereplication strategy.</title>
        <authorList>
            <person name="Zhang R."/>
        </authorList>
    </citation>
    <scope>NUCLEOTIDE SEQUENCE [LARGE SCALE GENOMIC DNA]</scope>
    <source>
        <strain evidence="11 12">18930</strain>
    </source>
</reference>
<comment type="function">
    <text evidence="9">Fluoride-specific ion channel. Important for reducing fluoride concentration in the cell, thus reducing its toxicity.</text>
</comment>
<proteinExistence type="inferred from homology"/>
<keyword evidence="3 10" id="KW-0812">Transmembrane</keyword>
<evidence type="ECO:0000313" key="11">
    <source>
        <dbReference type="EMBL" id="WXG68591.1"/>
    </source>
</evidence>
<dbReference type="Pfam" id="PF02537">
    <property type="entry name" value="CRCB"/>
    <property type="match status" value="1"/>
</dbReference>
<comment type="subcellular location">
    <subcellularLocation>
        <location evidence="1">Cell membrane</location>
        <topology evidence="1">Multi-pass membrane protein</topology>
    </subcellularLocation>
</comment>
<evidence type="ECO:0000256" key="2">
    <source>
        <dbReference type="ARBA" id="ARBA00022475"/>
    </source>
</evidence>